<accession>A0AAC9LQG8</accession>
<dbReference type="AlphaFoldDB" id="A0AAC9LQG8"/>
<organism evidence="1 2">
    <name type="scientific">Lacinutrix venerupis</name>
    <dbReference type="NCBI Taxonomy" id="1486034"/>
    <lineage>
        <taxon>Bacteria</taxon>
        <taxon>Pseudomonadati</taxon>
        <taxon>Bacteroidota</taxon>
        <taxon>Flavobacteriia</taxon>
        <taxon>Flavobacteriales</taxon>
        <taxon>Flavobacteriaceae</taxon>
        <taxon>Lacinutrix</taxon>
    </lineage>
</organism>
<evidence type="ECO:0000313" key="2">
    <source>
        <dbReference type="Proteomes" id="UP000187506"/>
    </source>
</evidence>
<proteinExistence type="predicted"/>
<protein>
    <submittedName>
        <fullName evidence="1">Peptidase E</fullName>
    </submittedName>
</protein>
<keyword evidence="2" id="KW-1185">Reference proteome</keyword>
<dbReference type="KEGG" id="lvn:BWR22_12680"/>
<evidence type="ECO:0000313" key="1">
    <source>
        <dbReference type="EMBL" id="APY01127.1"/>
    </source>
</evidence>
<sequence length="166" mass="19545">MKIIKIFLVLSIVLSLAYSSAHKYYVSITKIEYVKEKQSVQIITRIFIDDFERLLKERYDNKIVLASNNDETQIDKYIEKYLLSKFKITINEQESIINFIGKEYDGDVVQCYLEIENIKNIKSFSVENSVLYDMFSDQKNIVRTFINAKHKSFILIPENSIGMLNF</sequence>
<name>A0AAC9LQG8_9FLAO</name>
<dbReference type="InterPro" id="IPR046525">
    <property type="entry name" value="DUF6702"/>
</dbReference>
<gene>
    <name evidence="1" type="ORF">BWR22_12680</name>
</gene>
<dbReference type="Proteomes" id="UP000187506">
    <property type="component" value="Chromosome"/>
</dbReference>
<dbReference type="EMBL" id="CP019352">
    <property type="protein sequence ID" value="APY01127.1"/>
    <property type="molecule type" value="Genomic_DNA"/>
</dbReference>
<dbReference type="Pfam" id="PF20420">
    <property type="entry name" value="DUF6702"/>
    <property type="match status" value="1"/>
</dbReference>
<dbReference type="RefSeq" id="WP_076734031.1">
    <property type="nucleotide sequence ID" value="NZ_CP019352.1"/>
</dbReference>
<reference evidence="1 2" key="1">
    <citation type="submission" date="2017-01" db="EMBL/GenBank/DDBJ databases">
        <title>Complete genome of Lacinutrix venerupis DOK2-8 isolated from seawater in Dokdo.</title>
        <authorList>
            <person name="Chi W.-J."/>
            <person name="Kim J.H."/>
        </authorList>
    </citation>
    <scope>NUCLEOTIDE SEQUENCE [LARGE SCALE GENOMIC DNA]</scope>
    <source>
        <strain evidence="1 2">DOK2-8</strain>
    </source>
</reference>